<keyword evidence="3" id="KW-1185">Reference proteome</keyword>
<reference evidence="2 3" key="1">
    <citation type="submission" date="2022-06" db="EMBL/GenBank/DDBJ databases">
        <title>Roseomonas CN29.</title>
        <authorList>
            <person name="Cheng Y."/>
            <person name="He X."/>
        </authorList>
    </citation>
    <scope>NUCLEOTIDE SEQUENCE [LARGE SCALE GENOMIC DNA]</scope>
    <source>
        <strain evidence="2 3">CN29</strain>
    </source>
</reference>
<comment type="caution">
    <text evidence="2">The sequence shown here is derived from an EMBL/GenBank/DDBJ whole genome shotgun (WGS) entry which is preliminary data.</text>
</comment>
<organism evidence="2 3">
    <name type="scientific">Roseomonas populi</name>
    <dbReference type="NCBI Taxonomy" id="3121582"/>
    <lineage>
        <taxon>Bacteria</taxon>
        <taxon>Pseudomonadati</taxon>
        <taxon>Pseudomonadota</taxon>
        <taxon>Alphaproteobacteria</taxon>
        <taxon>Acetobacterales</taxon>
        <taxon>Roseomonadaceae</taxon>
        <taxon>Roseomonas</taxon>
    </lineage>
</organism>
<dbReference type="Gene3D" id="3.90.550.10">
    <property type="entry name" value="Spore Coat Polysaccharide Biosynthesis Protein SpsA, Chain A"/>
    <property type="match status" value="1"/>
</dbReference>
<dbReference type="GO" id="GO:0016757">
    <property type="term" value="F:glycosyltransferase activity"/>
    <property type="evidence" value="ECO:0007669"/>
    <property type="project" value="UniProtKB-KW"/>
</dbReference>
<evidence type="ECO:0000313" key="3">
    <source>
        <dbReference type="Proteomes" id="UP001524642"/>
    </source>
</evidence>
<dbReference type="Proteomes" id="UP001524642">
    <property type="component" value="Unassembled WGS sequence"/>
</dbReference>
<evidence type="ECO:0000313" key="2">
    <source>
        <dbReference type="EMBL" id="MCR0985118.1"/>
    </source>
</evidence>
<dbReference type="EMBL" id="JANJOU010000029">
    <property type="protein sequence ID" value="MCR0985118.1"/>
    <property type="molecule type" value="Genomic_DNA"/>
</dbReference>
<dbReference type="InterPro" id="IPR029044">
    <property type="entry name" value="Nucleotide-diphossugar_trans"/>
</dbReference>
<feature type="domain" description="Glycosyltransferase 2-like" evidence="1">
    <location>
        <begin position="30"/>
        <end position="155"/>
    </location>
</feature>
<sequence length="327" mass="35799">MDMPVPRPETPPARLDRGRAEWAAAVFGRNEAAFIAGCIRALARAGEGRDLHVTVLLNGTTDASAALASAALHEAGLRGRVFLIPQADKANALNQFIHALRPRAETGFFVDAYAVVEPDALYRLAAGLREHPKAQAAAAVPSTGRSAAALRRRMRVEPGLHGSLFALRGGFLDRIAAAGLRLPLGFYRGDGLIGSLVMHDLDAARGGWRPERLLVEERATWSAPRLNPLRWQDARRHWHRLIQQGRGRLQWAALRDTLYAADGAAGGFGAMPHNADRQVLEWIARAPAVREPRPWRDPFAALALRRMRRAPPWGDLMPHLVSDTEAA</sequence>
<dbReference type="EC" id="2.4.-.-" evidence="2"/>
<keyword evidence="2" id="KW-0808">Transferase</keyword>
<dbReference type="RefSeq" id="WP_257718771.1">
    <property type="nucleotide sequence ID" value="NZ_JANJOU010000029.1"/>
</dbReference>
<dbReference type="SUPFAM" id="SSF53448">
    <property type="entry name" value="Nucleotide-diphospho-sugar transferases"/>
    <property type="match status" value="1"/>
</dbReference>
<proteinExistence type="predicted"/>
<accession>A0ABT1XAJ6</accession>
<gene>
    <name evidence="2" type="ORF">NRP21_23995</name>
</gene>
<evidence type="ECO:0000259" key="1">
    <source>
        <dbReference type="Pfam" id="PF00535"/>
    </source>
</evidence>
<dbReference type="Pfam" id="PF00535">
    <property type="entry name" value="Glycos_transf_2"/>
    <property type="match status" value="1"/>
</dbReference>
<dbReference type="InterPro" id="IPR001173">
    <property type="entry name" value="Glyco_trans_2-like"/>
</dbReference>
<protein>
    <submittedName>
        <fullName evidence="2">Glycosyltransferase</fullName>
        <ecNumber evidence="2">2.4.-.-</ecNumber>
    </submittedName>
</protein>
<keyword evidence="2" id="KW-0328">Glycosyltransferase</keyword>
<name>A0ABT1XAJ6_9PROT</name>